<dbReference type="GO" id="GO:0003700">
    <property type="term" value="F:DNA-binding transcription factor activity"/>
    <property type="evidence" value="ECO:0007669"/>
    <property type="project" value="InterPro"/>
</dbReference>
<keyword evidence="3" id="KW-0804">Transcription</keyword>
<name>A0A1G9JQC3_9BACT</name>
<dbReference type="Pfam" id="PF07883">
    <property type="entry name" value="Cupin_2"/>
    <property type="match status" value="1"/>
</dbReference>
<dbReference type="SMART" id="SM00342">
    <property type="entry name" value="HTH_ARAC"/>
    <property type="match status" value="1"/>
</dbReference>
<reference evidence="5 6" key="1">
    <citation type="submission" date="2016-10" db="EMBL/GenBank/DDBJ databases">
        <authorList>
            <person name="de Groot N.N."/>
        </authorList>
    </citation>
    <scope>NUCLEOTIDE SEQUENCE [LARGE SCALE GENOMIC DNA]</scope>
    <source>
        <strain evidence="5 6">DSM 21668</strain>
    </source>
</reference>
<organism evidence="5 6">
    <name type="scientific">Siphonobacter aquaeclarae</name>
    <dbReference type="NCBI Taxonomy" id="563176"/>
    <lineage>
        <taxon>Bacteria</taxon>
        <taxon>Pseudomonadati</taxon>
        <taxon>Bacteroidota</taxon>
        <taxon>Cytophagia</taxon>
        <taxon>Cytophagales</taxon>
        <taxon>Cytophagaceae</taxon>
        <taxon>Siphonobacter</taxon>
    </lineage>
</organism>
<dbReference type="AlphaFoldDB" id="A0A1G9JQC3"/>
<evidence type="ECO:0000259" key="4">
    <source>
        <dbReference type="PROSITE" id="PS01124"/>
    </source>
</evidence>
<keyword evidence="2 5" id="KW-0238">DNA-binding</keyword>
<dbReference type="GO" id="GO:0043565">
    <property type="term" value="F:sequence-specific DNA binding"/>
    <property type="evidence" value="ECO:0007669"/>
    <property type="project" value="InterPro"/>
</dbReference>
<dbReference type="InterPro" id="IPR018060">
    <property type="entry name" value="HTH_AraC"/>
</dbReference>
<dbReference type="InterPro" id="IPR014710">
    <property type="entry name" value="RmlC-like_jellyroll"/>
</dbReference>
<dbReference type="Gene3D" id="2.60.120.10">
    <property type="entry name" value="Jelly Rolls"/>
    <property type="match status" value="1"/>
</dbReference>
<evidence type="ECO:0000256" key="1">
    <source>
        <dbReference type="ARBA" id="ARBA00023015"/>
    </source>
</evidence>
<sequence>MKPHFYKVPVSLQDSFRISHDVKANFGTIWHYHPELELHYVVRGEGVRFIGDNVSNFSAGEILLVGENLPHTWRCNQEYFQEGSGLQVEAILIQFRTDCFGRDFLNLDELHAIRVLFERARQGLLFHGATNQKLAGLMRAAITATPFQRLMTLLSILDVIAQSDEMEIITSAKAFYQSNEMETVRLNNICNYTLANYAQPITLEEIASVANLSVTSFCRYFKLMTHKTYHDFLNEVRISHACRSLVENKMSTEEICFESGFNNLSNFYRNFKRIKGLTPGDYKNRFVV</sequence>
<evidence type="ECO:0000256" key="2">
    <source>
        <dbReference type="ARBA" id="ARBA00023125"/>
    </source>
</evidence>
<dbReference type="RefSeq" id="WP_093197903.1">
    <property type="nucleotide sequence ID" value="NZ_FNGS01000002.1"/>
</dbReference>
<evidence type="ECO:0000256" key="3">
    <source>
        <dbReference type="ARBA" id="ARBA00023163"/>
    </source>
</evidence>
<gene>
    <name evidence="5" type="ORF">SAMN04488090_0714</name>
</gene>
<proteinExistence type="predicted"/>
<evidence type="ECO:0000313" key="5">
    <source>
        <dbReference type="EMBL" id="SDL39739.1"/>
    </source>
</evidence>
<dbReference type="PANTHER" id="PTHR43280:SF27">
    <property type="entry name" value="TRANSCRIPTIONAL REGULATOR MTLR"/>
    <property type="match status" value="1"/>
</dbReference>
<feature type="domain" description="HTH araC/xylS-type" evidence="4">
    <location>
        <begin position="187"/>
        <end position="285"/>
    </location>
</feature>
<dbReference type="Proteomes" id="UP000198901">
    <property type="component" value="Unassembled WGS sequence"/>
</dbReference>
<dbReference type="PANTHER" id="PTHR43280">
    <property type="entry name" value="ARAC-FAMILY TRANSCRIPTIONAL REGULATOR"/>
    <property type="match status" value="1"/>
</dbReference>
<dbReference type="InterPro" id="IPR009057">
    <property type="entry name" value="Homeodomain-like_sf"/>
</dbReference>
<dbReference type="InterPro" id="IPR011051">
    <property type="entry name" value="RmlC_Cupin_sf"/>
</dbReference>
<accession>A0A1G9JQC3</accession>
<dbReference type="STRING" id="563176.SAMN04488090_0714"/>
<dbReference type="InterPro" id="IPR013096">
    <property type="entry name" value="Cupin_2"/>
</dbReference>
<dbReference type="EMBL" id="FNGS01000002">
    <property type="protein sequence ID" value="SDL39739.1"/>
    <property type="molecule type" value="Genomic_DNA"/>
</dbReference>
<dbReference type="PROSITE" id="PS01124">
    <property type="entry name" value="HTH_ARAC_FAMILY_2"/>
    <property type="match status" value="1"/>
</dbReference>
<dbReference type="SUPFAM" id="SSF46689">
    <property type="entry name" value="Homeodomain-like"/>
    <property type="match status" value="2"/>
</dbReference>
<dbReference type="CDD" id="cd06976">
    <property type="entry name" value="cupin_MtlR-like_N"/>
    <property type="match status" value="1"/>
</dbReference>
<dbReference type="Gene3D" id="1.10.10.60">
    <property type="entry name" value="Homeodomain-like"/>
    <property type="match status" value="2"/>
</dbReference>
<keyword evidence="6" id="KW-1185">Reference proteome</keyword>
<protein>
    <submittedName>
        <fullName evidence="5">AraC-type DNA-binding protein</fullName>
    </submittedName>
</protein>
<dbReference type="Pfam" id="PF12833">
    <property type="entry name" value="HTH_18"/>
    <property type="match status" value="1"/>
</dbReference>
<dbReference type="SUPFAM" id="SSF51182">
    <property type="entry name" value="RmlC-like cupins"/>
    <property type="match status" value="1"/>
</dbReference>
<dbReference type="OrthoDB" id="792101at2"/>
<evidence type="ECO:0000313" key="6">
    <source>
        <dbReference type="Proteomes" id="UP000198901"/>
    </source>
</evidence>
<keyword evidence="1" id="KW-0805">Transcription regulation</keyword>